<sequence length="271" mass="30351">MELDQFTLEQFTGTLSSFPSCQILNDKDPKVVGLFIKKDNLDLIGWEGEPATYEHTFSSGTVEMGWHSKSPKMHVLAISPRFIELRETKEIVGNYETPSGFKLYKELGETAALRSFYLIYVLGKNNENLHQVPLVLTIYGVAAARFGKAYQQFKTKMEVAYSKATKKGYRSLNTQFHCLCVFNPTFKPSLEPPDAPKKSWVAIPESVAMPEPTVLSIGKFICMDKSEELWSLAASSTAFTHNINILKAAEEPTVSKSELPPHTVDVDSIPY</sequence>
<dbReference type="Proteomes" id="UP001526143">
    <property type="component" value="Unassembled WGS sequence"/>
</dbReference>
<evidence type="ECO:0000259" key="1">
    <source>
        <dbReference type="Pfam" id="PF19247"/>
    </source>
</evidence>
<gene>
    <name evidence="2" type="ORF">OGM63_19025</name>
</gene>
<dbReference type="RefSeq" id="WP_263747223.1">
    <property type="nucleotide sequence ID" value="NZ_JAOWRF010000276.1"/>
</dbReference>
<comment type="caution">
    <text evidence="2">The sequence shown here is derived from an EMBL/GenBank/DDBJ whole genome shotgun (WGS) entry which is preliminary data.</text>
</comment>
<dbReference type="EMBL" id="JAOWRF010000276">
    <property type="protein sequence ID" value="MCV3215578.1"/>
    <property type="molecule type" value="Genomic_DNA"/>
</dbReference>
<name>A0ABT3B2I9_9CYAN</name>
<feature type="domain" description="DUF5895" evidence="1">
    <location>
        <begin position="6"/>
        <end position="153"/>
    </location>
</feature>
<protein>
    <submittedName>
        <fullName evidence="2">DUF5895 domain-containing protein</fullName>
    </submittedName>
</protein>
<evidence type="ECO:0000313" key="2">
    <source>
        <dbReference type="EMBL" id="MCV3215578.1"/>
    </source>
</evidence>
<organism evidence="2 3">
    <name type="scientific">Plectonema radiosum NIES-515</name>
    <dbReference type="NCBI Taxonomy" id="2986073"/>
    <lineage>
        <taxon>Bacteria</taxon>
        <taxon>Bacillati</taxon>
        <taxon>Cyanobacteriota</taxon>
        <taxon>Cyanophyceae</taxon>
        <taxon>Oscillatoriophycideae</taxon>
        <taxon>Oscillatoriales</taxon>
        <taxon>Microcoleaceae</taxon>
        <taxon>Plectonema</taxon>
    </lineage>
</organism>
<keyword evidence="3" id="KW-1185">Reference proteome</keyword>
<dbReference type="InterPro" id="IPR045414">
    <property type="entry name" value="DUF5895"/>
</dbReference>
<accession>A0ABT3B2I9</accession>
<evidence type="ECO:0000313" key="3">
    <source>
        <dbReference type="Proteomes" id="UP001526143"/>
    </source>
</evidence>
<proteinExistence type="predicted"/>
<reference evidence="2 3" key="1">
    <citation type="submission" date="2022-10" db="EMBL/GenBank/DDBJ databases">
        <title>Identification of biosynthetic pathway for the production of the potent trypsin inhibitor radiosumin.</title>
        <authorList>
            <person name="Fewer D.P."/>
            <person name="Delbaje E."/>
            <person name="Ouyang X."/>
            <person name="Agostino P.D."/>
            <person name="Wahlsten M."/>
            <person name="Jokela J."/>
            <person name="Permi P."/>
            <person name="Haapaniemi E."/>
            <person name="Koistinen H."/>
        </authorList>
    </citation>
    <scope>NUCLEOTIDE SEQUENCE [LARGE SCALE GENOMIC DNA]</scope>
    <source>
        <strain evidence="2 3">NIES-515</strain>
    </source>
</reference>
<dbReference type="Pfam" id="PF19247">
    <property type="entry name" value="DUF5895"/>
    <property type="match status" value="1"/>
</dbReference>